<evidence type="ECO:0008006" key="5">
    <source>
        <dbReference type="Google" id="ProtNLM"/>
    </source>
</evidence>
<feature type="chain" id="PRO_5040992041" description="Lipoprotein" evidence="2">
    <location>
        <begin position="21"/>
        <end position="222"/>
    </location>
</feature>
<dbReference type="RefSeq" id="WP_286000187.1">
    <property type="nucleotide sequence ID" value="NZ_CP127295.1"/>
</dbReference>
<feature type="compositionally biased region" description="Low complexity" evidence="1">
    <location>
        <begin position="29"/>
        <end position="48"/>
    </location>
</feature>
<name>A0A9Y2NJC4_9PSEU</name>
<evidence type="ECO:0000256" key="2">
    <source>
        <dbReference type="SAM" id="SignalP"/>
    </source>
</evidence>
<accession>A0A9Y2NJC4</accession>
<keyword evidence="4" id="KW-1185">Reference proteome</keyword>
<reference evidence="3 4" key="1">
    <citation type="submission" date="2023-06" db="EMBL/GenBank/DDBJ databases">
        <authorList>
            <person name="Oyuntsetseg B."/>
            <person name="Kim S.B."/>
        </authorList>
    </citation>
    <scope>NUCLEOTIDE SEQUENCE [LARGE SCALE GENOMIC DNA]</scope>
    <source>
        <strain evidence="3 4">4-36</strain>
    </source>
</reference>
<dbReference type="EMBL" id="CP127295">
    <property type="protein sequence ID" value="WIY03839.1"/>
    <property type="molecule type" value="Genomic_DNA"/>
</dbReference>
<dbReference type="Proteomes" id="UP001239397">
    <property type="component" value="Chromosome"/>
</dbReference>
<evidence type="ECO:0000313" key="3">
    <source>
        <dbReference type="EMBL" id="WIY03839.1"/>
    </source>
</evidence>
<protein>
    <recommendedName>
        <fullName evidence="5">Lipoprotein</fullName>
    </recommendedName>
</protein>
<dbReference type="PROSITE" id="PS51257">
    <property type="entry name" value="PROKAR_LIPOPROTEIN"/>
    <property type="match status" value="1"/>
</dbReference>
<feature type="signal peptide" evidence="2">
    <location>
        <begin position="1"/>
        <end position="20"/>
    </location>
</feature>
<feature type="region of interest" description="Disordered" evidence="1">
    <location>
        <begin position="28"/>
        <end position="57"/>
    </location>
</feature>
<dbReference type="AlphaFoldDB" id="A0A9Y2NJC4"/>
<sequence length="222" mass="23250">MKLRLSCLLAVVLVSACAPATGFGTIVGAPTSSSTEVPTPTTSAAPAPRDVATETHTGKGEGEFAVTWPADQLGFFTFDCPKCGSNVIISTDGGEFGLVNAIGKYQGTTWLNTDPDRPTRKVTVLANAAWTATIADYRSLPAVAAGAPTSGKGDAVLRVPAGITHVKFTAKTKGNIGLWVHSEEDRDLLVNEIGDVDVDREVRGPAYLRVDGYEASWTVTPS</sequence>
<organism evidence="3 4">
    <name type="scientific">Amycolatopsis mongoliensis</name>
    <dbReference type="NCBI Taxonomy" id="715475"/>
    <lineage>
        <taxon>Bacteria</taxon>
        <taxon>Bacillati</taxon>
        <taxon>Actinomycetota</taxon>
        <taxon>Actinomycetes</taxon>
        <taxon>Pseudonocardiales</taxon>
        <taxon>Pseudonocardiaceae</taxon>
        <taxon>Amycolatopsis</taxon>
    </lineage>
</organism>
<evidence type="ECO:0000313" key="4">
    <source>
        <dbReference type="Proteomes" id="UP001239397"/>
    </source>
</evidence>
<proteinExistence type="predicted"/>
<gene>
    <name evidence="3" type="ORF">QRX60_08310</name>
</gene>
<keyword evidence="2" id="KW-0732">Signal</keyword>
<evidence type="ECO:0000256" key="1">
    <source>
        <dbReference type="SAM" id="MobiDB-lite"/>
    </source>
</evidence>
<dbReference type="KEGG" id="amog:QRX60_08310"/>